<evidence type="ECO:0008006" key="4">
    <source>
        <dbReference type="Google" id="ProtNLM"/>
    </source>
</evidence>
<accession>A0AB36RIQ4</accession>
<sequence length="101" mass="10977">MKIHLVPAAAGLVLLAGVGVATADQVIITPEQQTVVREYVQRHPLASISLLGVELNVGSTLPDTVELHPIDVPDMEYRYVVVDDRTVLVDPGTRRIVQVID</sequence>
<name>A0AB36RIQ4_9HYPH</name>
<dbReference type="RefSeq" id="WP_095482667.1">
    <property type="nucleotide sequence ID" value="NZ_CP088151.1"/>
</dbReference>
<dbReference type="AlphaFoldDB" id="A0AB36RIQ4"/>
<keyword evidence="3" id="KW-1185">Reference proteome</keyword>
<dbReference type="Proteomes" id="UP000216215">
    <property type="component" value="Unassembled WGS sequence"/>
</dbReference>
<gene>
    <name evidence="2" type="ORF">CIT25_00700</name>
</gene>
<feature type="signal peptide" evidence="1">
    <location>
        <begin position="1"/>
        <end position="23"/>
    </location>
</feature>
<dbReference type="EMBL" id="NPKI01000002">
    <property type="protein sequence ID" value="PAQ04060.1"/>
    <property type="molecule type" value="Genomic_DNA"/>
</dbReference>
<organism evidence="2 3">
    <name type="scientific">Mesorhizobium mediterraneum</name>
    <dbReference type="NCBI Taxonomy" id="43617"/>
    <lineage>
        <taxon>Bacteria</taxon>
        <taxon>Pseudomonadati</taxon>
        <taxon>Pseudomonadota</taxon>
        <taxon>Alphaproteobacteria</taxon>
        <taxon>Hyphomicrobiales</taxon>
        <taxon>Phyllobacteriaceae</taxon>
        <taxon>Mesorhizobium</taxon>
    </lineage>
</organism>
<protein>
    <recommendedName>
        <fullName evidence="4">DUF1236 domain-containing protein</fullName>
    </recommendedName>
</protein>
<keyword evidence="1" id="KW-0732">Signal</keyword>
<dbReference type="Pfam" id="PF06823">
    <property type="entry name" value="DUF1236"/>
    <property type="match status" value="1"/>
</dbReference>
<evidence type="ECO:0000313" key="3">
    <source>
        <dbReference type="Proteomes" id="UP000216215"/>
    </source>
</evidence>
<feature type="chain" id="PRO_5044282134" description="DUF1236 domain-containing protein" evidence="1">
    <location>
        <begin position="24"/>
        <end position="101"/>
    </location>
</feature>
<reference evidence="3" key="1">
    <citation type="submission" date="2017-08" db="EMBL/GenBank/DDBJ databases">
        <title>Mesorhizobium wenxinae sp. nov., a novel rhizobial species isolated from root nodules of chickpea (Cicer arietinum L.).</title>
        <authorList>
            <person name="Zhang J."/>
        </authorList>
    </citation>
    <scope>NUCLEOTIDE SEQUENCE [LARGE SCALE GENOMIC DNA]</scope>
    <source>
        <strain evidence="3">USDA 3392</strain>
    </source>
</reference>
<proteinExistence type="predicted"/>
<evidence type="ECO:0000256" key="1">
    <source>
        <dbReference type="SAM" id="SignalP"/>
    </source>
</evidence>
<evidence type="ECO:0000313" key="2">
    <source>
        <dbReference type="EMBL" id="PAQ04060.1"/>
    </source>
</evidence>
<comment type="caution">
    <text evidence="2">The sequence shown here is derived from an EMBL/GenBank/DDBJ whole genome shotgun (WGS) entry which is preliminary data.</text>
</comment>
<dbReference type="InterPro" id="IPR009642">
    <property type="entry name" value="DUF1236"/>
</dbReference>